<dbReference type="SUPFAM" id="SSF46785">
    <property type="entry name" value="Winged helix' DNA-binding domain"/>
    <property type="match status" value="1"/>
</dbReference>
<dbReference type="InterPro" id="IPR036390">
    <property type="entry name" value="WH_DNA-bd_sf"/>
</dbReference>
<dbReference type="OrthoDB" id="3186544at2"/>
<evidence type="ECO:0000313" key="3">
    <source>
        <dbReference type="Proteomes" id="UP000298433"/>
    </source>
</evidence>
<organism evidence="2 3">
    <name type="scientific">Cryobacterium cheniae</name>
    <dbReference type="NCBI Taxonomy" id="1259262"/>
    <lineage>
        <taxon>Bacteria</taxon>
        <taxon>Bacillati</taxon>
        <taxon>Actinomycetota</taxon>
        <taxon>Actinomycetes</taxon>
        <taxon>Micrococcales</taxon>
        <taxon>Microbacteriaceae</taxon>
        <taxon>Cryobacterium</taxon>
    </lineage>
</organism>
<name>A0A4R8XNU0_9MICO</name>
<protein>
    <submittedName>
        <fullName evidence="2">PadR family transcriptional regulator</fullName>
    </submittedName>
</protein>
<accession>A0A4R8XNU0</accession>
<dbReference type="InterPro" id="IPR005149">
    <property type="entry name" value="Tscrpt_reg_PadR_N"/>
</dbReference>
<proteinExistence type="predicted"/>
<feature type="domain" description="Transcription regulator PadR N-terminal" evidence="1">
    <location>
        <begin position="39"/>
        <end position="107"/>
    </location>
</feature>
<dbReference type="AlphaFoldDB" id="A0A4R8XNU0"/>
<dbReference type="Gene3D" id="1.10.10.10">
    <property type="entry name" value="Winged helix-like DNA-binding domain superfamily/Winged helix DNA-binding domain"/>
    <property type="match status" value="1"/>
</dbReference>
<keyword evidence="3" id="KW-1185">Reference proteome</keyword>
<gene>
    <name evidence="2" type="ORF">E3T23_10095</name>
</gene>
<dbReference type="Proteomes" id="UP000298433">
    <property type="component" value="Unassembled WGS sequence"/>
</dbReference>
<dbReference type="PANTHER" id="PTHR43252">
    <property type="entry name" value="TRANSCRIPTIONAL REGULATOR YQJI"/>
    <property type="match status" value="1"/>
</dbReference>
<evidence type="ECO:0000259" key="1">
    <source>
        <dbReference type="Pfam" id="PF03551"/>
    </source>
</evidence>
<dbReference type="InterPro" id="IPR036388">
    <property type="entry name" value="WH-like_DNA-bd_sf"/>
</dbReference>
<dbReference type="PANTHER" id="PTHR43252:SF2">
    <property type="entry name" value="TRANSCRIPTION REGULATOR, PADR-LIKE FAMILY"/>
    <property type="match status" value="1"/>
</dbReference>
<dbReference type="Pfam" id="PF03551">
    <property type="entry name" value="PadR"/>
    <property type="match status" value="1"/>
</dbReference>
<evidence type="ECO:0000313" key="2">
    <source>
        <dbReference type="EMBL" id="TFC79607.1"/>
    </source>
</evidence>
<sequence>MPQRPVRSQGVSRDWLPARYTQYGYCPTTGGPMSVRSCLLAILTIGPAYGFQLHGELESRTAGRRAVNVGQIYGTLERLVKQGSVESAGTTEDGLPLYRITALGQAEALHWLTVTESAPGDEWNDLVDRVLIAASLPDPQALGIDARSIVAGYRRSWQAVAERAVVGSVSMTAVSTASARIGAERLASEARAALAAAALSWLRDVDALLADSPSDALRHGLNDVRPRRGRRPASVA</sequence>
<reference evidence="2 3" key="1">
    <citation type="submission" date="2019-03" db="EMBL/GenBank/DDBJ databases">
        <title>Genomics of glacier-inhabiting Cryobacterium strains.</title>
        <authorList>
            <person name="Liu Q."/>
            <person name="Xin Y.-H."/>
        </authorList>
    </citation>
    <scope>NUCLEOTIDE SEQUENCE [LARGE SCALE GENOMIC DNA]</scope>
    <source>
        <strain evidence="2 3">TMT2-48-2</strain>
    </source>
</reference>
<dbReference type="EMBL" id="SOGN01000044">
    <property type="protein sequence ID" value="TFC79607.1"/>
    <property type="molecule type" value="Genomic_DNA"/>
</dbReference>
<comment type="caution">
    <text evidence="2">The sequence shown here is derived from an EMBL/GenBank/DDBJ whole genome shotgun (WGS) entry which is preliminary data.</text>
</comment>